<reference evidence="2 3" key="1">
    <citation type="submission" date="2020-08" db="EMBL/GenBank/DDBJ databases">
        <title>Sequencing the genomes of 1000 actinobacteria strains.</title>
        <authorList>
            <person name="Klenk H.-P."/>
        </authorList>
    </citation>
    <scope>NUCLEOTIDE SEQUENCE [LARGE SCALE GENOMIC DNA]</scope>
    <source>
        <strain evidence="2 3">DSM 44598</strain>
    </source>
</reference>
<accession>A0A840W5V0</accession>
<evidence type="ECO:0000313" key="3">
    <source>
        <dbReference type="Proteomes" id="UP000579647"/>
    </source>
</evidence>
<gene>
    <name evidence="2" type="ORF">HNR07_001860</name>
</gene>
<sequence length="51" mass="5446">MAVRRPGGLILLTVSVVLLLVVHRRRRAEPGPGSQVTEHLSSGFELSAAVL</sequence>
<dbReference type="AlphaFoldDB" id="A0A840W5V0"/>
<dbReference type="RefSeq" id="WP_184364319.1">
    <property type="nucleotide sequence ID" value="NZ_BAAAKM010000086.1"/>
</dbReference>
<protein>
    <submittedName>
        <fullName evidence="2">Uncharacterized protein</fullName>
    </submittedName>
</protein>
<proteinExistence type="predicted"/>
<name>A0A840W5V0_9ACTN</name>
<keyword evidence="3" id="KW-1185">Reference proteome</keyword>
<evidence type="ECO:0000313" key="2">
    <source>
        <dbReference type="EMBL" id="MBB5490723.1"/>
    </source>
</evidence>
<dbReference type="EMBL" id="JACHDO010000001">
    <property type="protein sequence ID" value="MBB5490723.1"/>
    <property type="molecule type" value="Genomic_DNA"/>
</dbReference>
<organism evidence="2 3">
    <name type="scientific">Nocardiopsis metallicus</name>
    <dbReference type="NCBI Taxonomy" id="179819"/>
    <lineage>
        <taxon>Bacteria</taxon>
        <taxon>Bacillati</taxon>
        <taxon>Actinomycetota</taxon>
        <taxon>Actinomycetes</taxon>
        <taxon>Streptosporangiales</taxon>
        <taxon>Nocardiopsidaceae</taxon>
        <taxon>Nocardiopsis</taxon>
    </lineage>
</organism>
<comment type="caution">
    <text evidence="2">The sequence shown here is derived from an EMBL/GenBank/DDBJ whole genome shotgun (WGS) entry which is preliminary data.</text>
</comment>
<evidence type="ECO:0000256" key="1">
    <source>
        <dbReference type="SAM" id="MobiDB-lite"/>
    </source>
</evidence>
<feature type="region of interest" description="Disordered" evidence="1">
    <location>
        <begin position="28"/>
        <end position="51"/>
    </location>
</feature>
<dbReference type="Proteomes" id="UP000579647">
    <property type="component" value="Unassembled WGS sequence"/>
</dbReference>